<sequence length="102" mass="11520">MSVLARACLQQRLTFEASGWKRDVREGSVISSASRRVARLTYTELIRNSTERKWDVVCGDVVTSQPASQCMDDRRTGNLIPRSTSSCRRRQHAIPVRVARGN</sequence>
<organism evidence="1 2">
    <name type="scientific">Popillia japonica</name>
    <name type="common">Japanese beetle</name>
    <dbReference type="NCBI Taxonomy" id="7064"/>
    <lineage>
        <taxon>Eukaryota</taxon>
        <taxon>Metazoa</taxon>
        <taxon>Ecdysozoa</taxon>
        <taxon>Arthropoda</taxon>
        <taxon>Hexapoda</taxon>
        <taxon>Insecta</taxon>
        <taxon>Pterygota</taxon>
        <taxon>Neoptera</taxon>
        <taxon>Endopterygota</taxon>
        <taxon>Coleoptera</taxon>
        <taxon>Polyphaga</taxon>
        <taxon>Scarabaeiformia</taxon>
        <taxon>Scarabaeidae</taxon>
        <taxon>Rutelinae</taxon>
        <taxon>Popillia</taxon>
    </lineage>
</organism>
<dbReference type="AlphaFoldDB" id="A0AAW1MMB0"/>
<proteinExistence type="predicted"/>
<accession>A0AAW1MMB0</accession>
<gene>
    <name evidence="1" type="ORF">QE152_g6030</name>
</gene>
<comment type="caution">
    <text evidence="1">The sequence shown here is derived from an EMBL/GenBank/DDBJ whole genome shotgun (WGS) entry which is preliminary data.</text>
</comment>
<evidence type="ECO:0000313" key="2">
    <source>
        <dbReference type="Proteomes" id="UP001458880"/>
    </source>
</evidence>
<evidence type="ECO:0000313" key="1">
    <source>
        <dbReference type="EMBL" id="KAK9746519.1"/>
    </source>
</evidence>
<name>A0AAW1MMB0_POPJA</name>
<keyword evidence="2" id="KW-1185">Reference proteome</keyword>
<dbReference type="Proteomes" id="UP001458880">
    <property type="component" value="Unassembled WGS sequence"/>
</dbReference>
<reference evidence="1 2" key="1">
    <citation type="journal article" date="2024" name="BMC Genomics">
        <title>De novo assembly and annotation of Popillia japonica's genome with initial clues to its potential as an invasive pest.</title>
        <authorList>
            <person name="Cucini C."/>
            <person name="Boschi S."/>
            <person name="Funari R."/>
            <person name="Cardaioli E."/>
            <person name="Iannotti N."/>
            <person name="Marturano G."/>
            <person name="Paoli F."/>
            <person name="Bruttini M."/>
            <person name="Carapelli A."/>
            <person name="Frati F."/>
            <person name="Nardi F."/>
        </authorList>
    </citation>
    <scope>NUCLEOTIDE SEQUENCE [LARGE SCALE GENOMIC DNA]</scope>
    <source>
        <strain evidence="1">DMR45628</strain>
    </source>
</reference>
<dbReference type="EMBL" id="JASPKY010000039">
    <property type="protein sequence ID" value="KAK9746519.1"/>
    <property type="molecule type" value="Genomic_DNA"/>
</dbReference>
<protein>
    <submittedName>
        <fullName evidence="1">Uncharacterized protein</fullName>
    </submittedName>
</protein>